<reference evidence="1" key="1">
    <citation type="submission" date="2024-07" db="EMBL/GenBank/DDBJ databases">
        <authorList>
            <person name="Yu S.T."/>
        </authorList>
    </citation>
    <scope>NUCLEOTIDE SEQUENCE</scope>
    <source>
        <strain evidence="1">R02</strain>
    </source>
</reference>
<dbReference type="RefSeq" id="WP_369157963.1">
    <property type="nucleotide sequence ID" value="NZ_CP163429.1"/>
</dbReference>
<organism evidence="1">
    <name type="scientific">Streptomyces sp. R02</name>
    <dbReference type="NCBI Taxonomy" id="3238623"/>
    <lineage>
        <taxon>Bacteria</taxon>
        <taxon>Bacillati</taxon>
        <taxon>Actinomycetota</taxon>
        <taxon>Actinomycetes</taxon>
        <taxon>Kitasatosporales</taxon>
        <taxon>Streptomycetaceae</taxon>
        <taxon>Streptomyces</taxon>
    </lineage>
</organism>
<sequence>MQHTHGEMLGHRAAHCTDYVAKRHQVVDPRDTRNSPGYVLCDPAESINWQLEYVYGQLFVLRNRLQRLRADVARMDPLSARERSVKANLQAETARIARTLRKAGVNV</sequence>
<gene>
    <name evidence="1" type="ORF">AB5J57_21220</name>
</gene>
<dbReference type="EMBL" id="CP163429">
    <property type="protein sequence ID" value="XDP95880.1"/>
    <property type="molecule type" value="Genomic_DNA"/>
</dbReference>
<protein>
    <submittedName>
        <fullName evidence="1">Uncharacterized protein</fullName>
    </submittedName>
</protein>
<proteinExistence type="predicted"/>
<evidence type="ECO:0000313" key="1">
    <source>
        <dbReference type="EMBL" id="XDP95880.1"/>
    </source>
</evidence>
<accession>A0AB39LT42</accession>
<name>A0AB39LT42_9ACTN</name>
<dbReference type="AlphaFoldDB" id="A0AB39LT42"/>